<evidence type="ECO:0000313" key="4">
    <source>
        <dbReference type="Proteomes" id="UP001321473"/>
    </source>
</evidence>
<evidence type="ECO:0000256" key="2">
    <source>
        <dbReference type="SAM" id="Phobius"/>
    </source>
</evidence>
<accession>A0AAQ4F6L3</accession>
<feature type="transmembrane region" description="Helical" evidence="2">
    <location>
        <begin position="125"/>
        <end position="145"/>
    </location>
</feature>
<evidence type="ECO:0000256" key="1">
    <source>
        <dbReference type="SAM" id="MobiDB-lite"/>
    </source>
</evidence>
<sequence length="214" mass="22188">MAARSAQQTQGGVYHTSLEDVPQRLPLPAPLRPVSIRNPTSVRPSPGHQEQRRVSREVFVTAIAGDVPPPAAQSARYASPATASLRFPARPAPVTTRRDDGAPNALTTSAAGAERKEPDLTVLCMMAYVGAMILALVLAVMYVAVSFEARAGTMPNSDGLYGQAGKNASSLATDSVEFTSLAGRASVGTSHETGVADAATFAEVNGTIEAETGP</sequence>
<dbReference type="AlphaFoldDB" id="A0AAQ4F6L3"/>
<evidence type="ECO:0000313" key="3">
    <source>
        <dbReference type="EMBL" id="KAK8782298.1"/>
    </source>
</evidence>
<keyword evidence="2" id="KW-0472">Membrane</keyword>
<keyword evidence="4" id="KW-1185">Reference proteome</keyword>
<dbReference type="EMBL" id="JARKHS020006835">
    <property type="protein sequence ID" value="KAK8782298.1"/>
    <property type="molecule type" value="Genomic_DNA"/>
</dbReference>
<reference evidence="3 4" key="1">
    <citation type="journal article" date="2023" name="Arcadia Sci">
        <title>De novo assembly of a long-read Amblyomma americanum tick genome.</title>
        <authorList>
            <person name="Chou S."/>
            <person name="Poskanzer K.E."/>
            <person name="Rollins M."/>
            <person name="Thuy-Boun P.S."/>
        </authorList>
    </citation>
    <scope>NUCLEOTIDE SEQUENCE [LARGE SCALE GENOMIC DNA]</scope>
    <source>
        <strain evidence="3">F_SG_1</strain>
        <tissue evidence="3">Salivary glands</tissue>
    </source>
</reference>
<organism evidence="3 4">
    <name type="scientific">Amblyomma americanum</name>
    <name type="common">Lone star tick</name>
    <dbReference type="NCBI Taxonomy" id="6943"/>
    <lineage>
        <taxon>Eukaryota</taxon>
        <taxon>Metazoa</taxon>
        <taxon>Ecdysozoa</taxon>
        <taxon>Arthropoda</taxon>
        <taxon>Chelicerata</taxon>
        <taxon>Arachnida</taxon>
        <taxon>Acari</taxon>
        <taxon>Parasitiformes</taxon>
        <taxon>Ixodida</taxon>
        <taxon>Ixodoidea</taxon>
        <taxon>Ixodidae</taxon>
        <taxon>Amblyomminae</taxon>
        <taxon>Amblyomma</taxon>
    </lineage>
</organism>
<comment type="caution">
    <text evidence="3">The sequence shown here is derived from an EMBL/GenBank/DDBJ whole genome shotgun (WGS) entry which is preliminary data.</text>
</comment>
<keyword evidence="2" id="KW-0812">Transmembrane</keyword>
<feature type="compositionally biased region" description="Polar residues" evidence="1">
    <location>
        <begin position="1"/>
        <end position="11"/>
    </location>
</feature>
<gene>
    <name evidence="3" type="ORF">V5799_016361</name>
</gene>
<proteinExistence type="predicted"/>
<protein>
    <submittedName>
        <fullName evidence="3">Uncharacterized protein</fullName>
    </submittedName>
</protein>
<dbReference type="Proteomes" id="UP001321473">
    <property type="component" value="Unassembled WGS sequence"/>
</dbReference>
<feature type="region of interest" description="Disordered" evidence="1">
    <location>
        <begin position="1"/>
        <end position="53"/>
    </location>
</feature>
<name>A0AAQ4F6L3_AMBAM</name>
<feature type="region of interest" description="Disordered" evidence="1">
    <location>
        <begin position="91"/>
        <end position="112"/>
    </location>
</feature>
<keyword evidence="2" id="KW-1133">Transmembrane helix</keyword>